<dbReference type="PANTHER" id="PTHR30055">
    <property type="entry name" value="HTH-TYPE TRANSCRIPTIONAL REGULATOR RUTR"/>
    <property type="match status" value="1"/>
</dbReference>
<dbReference type="InterPro" id="IPR050109">
    <property type="entry name" value="HTH-type_TetR-like_transc_reg"/>
</dbReference>
<feature type="domain" description="HTH tetR-type" evidence="5">
    <location>
        <begin position="30"/>
        <end position="90"/>
    </location>
</feature>
<dbReference type="EMBL" id="VZRB01000013">
    <property type="protein sequence ID" value="KAB1145069.1"/>
    <property type="molecule type" value="Genomic_DNA"/>
</dbReference>
<evidence type="ECO:0000256" key="2">
    <source>
        <dbReference type="ARBA" id="ARBA00023125"/>
    </source>
</evidence>
<keyword evidence="7" id="KW-1185">Reference proteome</keyword>
<dbReference type="Gene3D" id="1.10.357.10">
    <property type="entry name" value="Tetracycline Repressor, domain 2"/>
    <property type="match status" value="1"/>
</dbReference>
<dbReference type="Proteomes" id="UP000442707">
    <property type="component" value="Unassembled WGS sequence"/>
</dbReference>
<dbReference type="InterPro" id="IPR001647">
    <property type="entry name" value="HTH_TetR"/>
</dbReference>
<evidence type="ECO:0000256" key="1">
    <source>
        <dbReference type="ARBA" id="ARBA00023015"/>
    </source>
</evidence>
<feature type="DNA-binding region" description="H-T-H motif" evidence="4">
    <location>
        <begin position="53"/>
        <end position="72"/>
    </location>
</feature>
<reference evidence="6 7" key="1">
    <citation type="submission" date="2019-09" db="EMBL/GenBank/DDBJ databases">
        <title>Screening of Novel Bioactive Compounds from Soil-Associated.</title>
        <authorList>
            <person name="Zhao S."/>
        </authorList>
    </citation>
    <scope>NUCLEOTIDE SEQUENCE [LARGE SCALE GENOMIC DNA]</scope>
    <source>
        <strain evidence="6 7">HIT-DPA4</strain>
    </source>
</reference>
<accession>A0A6H9UXA4</accession>
<dbReference type="Pfam" id="PF02909">
    <property type="entry name" value="TetR_C_1"/>
    <property type="match status" value="1"/>
</dbReference>
<evidence type="ECO:0000256" key="3">
    <source>
        <dbReference type="ARBA" id="ARBA00023163"/>
    </source>
</evidence>
<organism evidence="6 7">
    <name type="scientific">Streptomyces luteolifulvus</name>
    <dbReference type="NCBI Taxonomy" id="2615112"/>
    <lineage>
        <taxon>Bacteria</taxon>
        <taxon>Bacillati</taxon>
        <taxon>Actinomycetota</taxon>
        <taxon>Actinomycetes</taxon>
        <taxon>Kitasatosporales</taxon>
        <taxon>Streptomycetaceae</taxon>
        <taxon>Streptomyces</taxon>
    </lineage>
</organism>
<keyword evidence="3" id="KW-0804">Transcription</keyword>
<dbReference type="SUPFAM" id="SSF48498">
    <property type="entry name" value="Tetracyclin repressor-like, C-terminal domain"/>
    <property type="match status" value="1"/>
</dbReference>
<evidence type="ECO:0000256" key="4">
    <source>
        <dbReference type="PROSITE-ProRule" id="PRU00335"/>
    </source>
</evidence>
<comment type="caution">
    <text evidence="6">The sequence shown here is derived from an EMBL/GenBank/DDBJ whole genome shotgun (WGS) entry which is preliminary data.</text>
</comment>
<evidence type="ECO:0000313" key="7">
    <source>
        <dbReference type="Proteomes" id="UP000442707"/>
    </source>
</evidence>
<dbReference type="GO" id="GO:0003700">
    <property type="term" value="F:DNA-binding transcription factor activity"/>
    <property type="evidence" value="ECO:0007669"/>
    <property type="project" value="TreeGrafter"/>
</dbReference>
<sequence length="260" mass="27971">MEGHTDQGLPAHLADAWGLRDRPAKGPKRGLSLRRIVDAAVAVAGAESLAAVSMSRVAAELDASPMSLYRYVASKEDLLLLMVDAIYRTPPSPHAADGGWHEGLRRWACEQHAILDAHLWALYVPVSGPPMTPHQLNWLEHGLARLGTTALAESEKLSVIMLLSGYIRNEATVTAEVRQSFLAAAPDERAAMASYGRLMRGLTGPGRFPAMNRVIDAGVLDEPTGSDKEFTFGLDRVLDGVGALVRARAKKGDDHVPAGR</sequence>
<dbReference type="AlphaFoldDB" id="A0A6H9UXA4"/>
<keyword evidence="1" id="KW-0805">Transcription regulation</keyword>
<dbReference type="Pfam" id="PF00440">
    <property type="entry name" value="TetR_N"/>
    <property type="match status" value="1"/>
</dbReference>
<dbReference type="PROSITE" id="PS50977">
    <property type="entry name" value="HTH_TETR_2"/>
    <property type="match status" value="1"/>
</dbReference>
<dbReference type="InterPro" id="IPR009057">
    <property type="entry name" value="Homeodomain-like_sf"/>
</dbReference>
<protein>
    <submittedName>
        <fullName evidence="6">TetR/AcrR family transcriptional regulator</fullName>
    </submittedName>
</protein>
<dbReference type="Gene3D" id="1.10.10.60">
    <property type="entry name" value="Homeodomain-like"/>
    <property type="match status" value="1"/>
</dbReference>
<dbReference type="PANTHER" id="PTHR30055:SF151">
    <property type="entry name" value="TRANSCRIPTIONAL REGULATORY PROTEIN"/>
    <property type="match status" value="1"/>
</dbReference>
<dbReference type="InterPro" id="IPR004111">
    <property type="entry name" value="Repressor_TetR_C"/>
</dbReference>
<name>A0A6H9UXA4_9ACTN</name>
<dbReference type="GO" id="GO:0045892">
    <property type="term" value="P:negative regulation of DNA-templated transcription"/>
    <property type="evidence" value="ECO:0007669"/>
    <property type="project" value="InterPro"/>
</dbReference>
<dbReference type="RefSeq" id="WP_150950542.1">
    <property type="nucleotide sequence ID" value="NZ_VZRB01000013.1"/>
</dbReference>
<keyword evidence="2 4" id="KW-0238">DNA-binding</keyword>
<dbReference type="SUPFAM" id="SSF46689">
    <property type="entry name" value="Homeodomain-like"/>
    <property type="match status" value="1"/>
</dbReference>
<dbReference type="InterPro" id="IPR036271">
    <property type="entry name" value="Tet_transcr_reg_TetR-rel_C_sf"/>
</dbReference>
<evidence type="ECO:0000259" key="5">
    <source>
        <dbReference type="PROSITE" id="PS50977"/>
    </source>
</evidence>
<dbReference type="GO" id="GO:0000976">
    <property type="term" value="F:transcription cis-regulatory region binding"/>
    <property type="evidence" value="ECO:0007669"/>
    <property type="project" value="TreeGrafter"/>
</dbReference>
<gene>
    <name evidence="6" type="ORF">F7R91_20620</name>
</gene>
<evidence type="ECO:0000313" key="6">
    <source>
        <dbReference type="EMBL" id="KAB1145069.1"/>
    </source>
</evidence>
<proteinExistence type="predicted"/>